<dbReference type="Proteomes" id="UP001447842">
    <property type="component" value="Chromosome"/>
</dbReference>
<sequence>MAAKQRGKRDNMNAFLEEAKAASRELMLLSGAEKNRLLREMAGAMRSATMDIIEANALDMKAAEENNLSSALKDRLLLDEKRIDAMATAVEEIAALKDPVGRVIDGWVTDDGLKIEKVSIPIGVIGIIYESRPNVTSDTAALCFKSNNVCVLKGGKEAEHSNAAIAKVLRATLKRNDLPEALISLLPDASREGVAKLIKMDKYVDLIVPRGGEGLIRYVSENATVPVVKHDKGQCHTYIDKDADMEKAVKIAVNAKVDRPGVCNAMETLLVDRAIAAEALPKLKEAFDAAHTELKGCGDTRAIIDVAEATEADFDTEYLANILNIRTVDGVDGAVAHIVRFGSGHSEAIITESYTTAEYFLNAVDAAAVYVNASTRFTDGGAFGFGAEVGISTNKLHARGPMGIEGLTTYKFKIYGNGQIR</sequence>
<evidence type="ECO:0000259" key="8">
    <source>
        <dbReference type="Pfam" id="PF00171"/>
    </source>
</evidence>
<dbReference type="SUPFAM" id="SSF53720">
    <property type="entry name" value="ALDH-like"/>
    <property type="match status" value="1"/>
</dbReference>
<dbReference type="InterPro" id="IPR020593">
    <property type="entry name" value="G-glutamylP_reductase_CS"/>
</dbReference>
<dbReference type="EC" id="1.2.1.41" evidence="7"/>
<dbReference type="Gene3D" id="3.40.605.10">
    <property type="entry name" value="Aldehyde Dehydrogenase, Chain A, domain 1"/>
    <property type="match status" value="1"/>
</dbReference>
<dbReference type="Gene3D" id="3.40.309.10">
    <property type="entry name" value="Aldehyde Dehydrogenase, Chain A, domain 2"/>
    <property type="match status" value="1"/>
</dbReference>
<keyword evidence="4 7" id="KW-0521">NADP</keyword>
<dbReference type="HAMAP" id="MF_00412">
    <property type="entry name" value="ProA"/>
    <property type="match status" value="1"/>
</dbReference>
<dbReference type="PIRSF" id="PIRSF000151">
    <property type="entry name" value="GPR"/>
    <property type="match status" value="1"/>
</dbReference>
<proteinExistence type="inferred from homology"/>
<keyword evidence="3 7" id="KW-0641">Proline biosynthesis</keyword>
<name>A0ABZ3HA89_9BACT</name>
<evidence type="ECO:0000256" key="5">
    <source>
        <dbReference type="ARBA" id="ARBA00023002"/>
    </source>
</evidence>
<evidence type="ECO:0000256" key="7">
    <source>
        <dbReference type="HAMAP-Rule" id="MF_00412"/>
    </source>
</evidence>
<dbReference type="PANTHER" id="PTHR11063">
    <property type="entry name" value="GLUTAMATE SEMIALDEHYDE DEHYDROGENASE"/>
    <property type="match status" value="1"/>
</dbReference>
<accession>A0ABZ3HA89</accession>
<dbReference type="NCBIfam" id="NF001221">
    <property type="entry name" value="PRK00197.1"/>
    <property type="match status" value="1"/>
</dbReference>
<evidence type="ECO:0000256" key="6">
    <source>
        <dbReference type="ARBA" id="ARBA00049024"/>
    </source>
</evidence>
<comment type="pathway">
    <text evidence="1 7">Amino-acid biosynthesis; L-proline biosynthesis; L-glutamate 5-semialdehyde from L-glutamate: step 2/2.</text>
</comment>
<dbReference type="PROSITE" id="PS01223">
    <property type="entry name" value="PROA"/>
    <property type="match status" value="1"/>
</dbReference>
<evidence type="ECO:0000256" key="3">
    <source>
        <dbReference type="ARBA" id="ARBA00022650"/>
    </source>
</evidence>
<feature type="domain" description="Aldehyde dehydrogenase" evidence="8">
    <location>
        <begin position="5"/>
        <end position="289"/>
    </location>
</feature>
<evidence type="ECO:0000256" key="1">
    <source>
        <dbReference type="ARBA" id="ARBA00004985"/>
    </source>
</evidence>
<dbReference type="NCBIfam" id="TIGR00407">
    <property type="entry name" value="proA"/>
    <property type="match status" value="1"/>
</dbReference>
<dbReference type="InterPro" id="IPR016162">
    <property type="entry name" value="Ald_DH_N"/>
</dbReference>
<keyword evidence="7" id="KW-0963">Cytoplasm</keyword>
<comment type="catalytic activity">
    <reaction evidence="6 7">
        <text>L-glutamate 5-semialdehyde + phosphate + NADP(+) = L-glutamyl 5-phosphate + NADPH + H(+)</text>
        <dbReference type="Rhea" id="RHEA:19541"/>
        <dbReference type="ChEBI" id="CHEBI:15378"/>
        <dbReference type="ChEBI" id="CHEBI:43474"/>
        <dbReference type="ChEBI" id="CHEBI:57783"/>
        <dbReference type="ChEBI" id="CHEBI:58066"/>
        <dbReference type="ChEBI" id="CHEBI:58274"/>
        <dbReference type="ChEBI" id="CHEBI:58349"/>
        <dbReference type="EC" id="1.2.1.41"/>
    </reaction>
</comment>
<comment type="subcellular location">
    <subcellularLocation>
        <location evidence="7">Cytoplasm</location>
    </subcellularLocation>
</comment>
<dbReference type="InterPro" id="IPR016163">
    <property type="entry name" value="Ald_DH_C"/>
</dbReference>
<gene>
    <name evidence="7" type="primary">proA</name>
    <name evidence="9" type="ORF">WCY31_08605</name>
</gene>
<keyword evidence="10" id="KW-1185">Reference proteome</keyword>
<dbReference type="GO" id="GO:0004350">
    <property type="term" value="F:glutamate-5-semialdehyde dehydrogenase activity"/>
    <property type="evidence" value="ECO:0007669"/>
    <property type="project" value="UniProtKB-EC"/>
</dbReference>
<comment type="similarity">
    <text evidence="7">Belongs to the gamma-glutamyl phosphate reductase family.</text>
</comment>
<comment type="function">
    <text evidence="7">Catalyzes the NADPH-dependent reduction of L-glutamate 5-phosphate into L-glutamate 5-semialdehyde and phosphate. The product spontaneously undergoes cyclization to form 1-pyrroline-5-carboxylate.</text>
</comment>
<reference evidence="9 10" key="1">
    <citation type="submission" date="2024-03" db="EMBL/GenBank/DDBJ databases">
        <title>Sulfurimonas sp. HSL3-1.</title>
        <authorList>
            <person name="Wang S."/>
        </authorList>
    </citation>
    <scope>NUCLEOTIDE SEQUENCE [LARGE SCALE GENOMIC DNA]</scope>
    <source>
        <strain evidence="9 10">HSL3-1</strain>
    </source>
</reference>
<dbReference type="CDD" id="cd07079">
    <property type="entry name" value="ALDH_F18-19_ProA-GPR"/>
    <property type="match status" value="1"/>
</dbReference>
<dbReference type="InterPro" id="IPR015590">
    <property type="entry name" value="Aldehyde_DH_dom"/>
</dbReference>
<dbReference type="EMBL" id="CP147920">
    <property type="protein sequence ID" value="XAU14317.1"/>
    <property type="molecule type" value="Genomic_DNA"/>
</dbReference>
<evidence type="ECO:0000313" key="10">
    <source>
        <dbReference type="Proteomes" id="UP001447842"/>
    </source>
</evidence>
<dbReference type="InterPro" id="IPR000965">
    <property type="entry name" value="GPR_dom"/>
</dbReference>
<keyword evidence="2 7" id="KW-0028">Amino-acid biosynthesis</keyword>
<evidence type="ECO:0000313" key="9">
    <source>
        <dbReference type="EMBL" id="XAU14317.1"/>
    </source>
</evidence>
<evidence type="ECO:0000256" key="2">
    <source>
        <dbReference type="ARBA" id="ARBA00022605"/>
    </source>
</evidence>
<dbReference type="InterPro" id="IPR012134">
    <property type="entry name" value="Glu-5-SA_DH"/>
</dbReference>
<dbReference type="Pfam" id="PF00171">
    <property type="entry name" value="Aldedh"/>
    <property type="match status" value="1"/>
</dbReference>
<protein>
    <recommendedName>
        <fullName evidence="7">Gamma-glutamyl phosphate reductase</fullName>
        <shortName evidence="7">GPR</shortName>
        <ecNumber evidence="7">1.2.1.41</ecNumber>
    </recommendedName>
    <alternativeName>
        <fullName evidence="7">Glutamate-5-semialdehyde dehydrogenase</fullName>
    </alternativeName>
    <alternativeName>
        <fullName evidence="7">Glutamyl-gamma-semialdehyde dehydrogenase</fullName>
        <shortName evidence="7">GSA dehydrogenase</shortName>
    </alternativeName>
</protein>
<organism evidence="9 10">
    <name type="scientific">Sulfurimonas diazotrophicus</name>
    <dbReference type="NCBI Taxonomy" id="3131939"/>
    <lineage>
        <taxon>Bacteria</taxon>
        <taxon>Pseudomonadati</taxon>
        <taxon>Campylobacterota</taxon>
        <taxon>Epsilonproteobacteria</taxon>
        <taxon>Campylobacterales</taxon>
        <taxon>Sulfurimonadaceae</taxon>
        <taxon>Sulfurimonas</taxon>
    </lineage>
</organism>
<dbReference type="PANTHER" id="PTHR11063:SF8">
    <property type="entry name" value="DELTA-1-PYRROLINE-5-CARBOXYLATE SYNTHASE"/>
    <property type="match status" value="1"/>
</dbReference>
<dbReference type="RefSeq" id="WP_345972063.1">
    <property type="nucleotide sequence ID" value="NZ_CP147920.1"/>
</dbReference>
<dbReference type="InterPro" id="IPR016161">
    <property type="entry name" value="Ald_DH/histidinol_DH"/>
</dbReference>
<evidence type="ECO:0000256" key="4">
    <source>
        <dbReference type="ARBA" id="ARBA00022857"/>
    </source>
</evidence>
<keyword evidence="5 7" id="KW-0560">Oxidoreductase</keyword>